<gene>
    <name evidence="1" type="ORF">I6G56_22925</name>
</gene>
<keyword evidence="1" id="KW-0238">DNA-binding</keyword>
<evidence type="ECO:0000313" key="2">
    <source>
        <dbReference type="Proteomes" id="UP000594943"/>
    </source>
</evidence>
<dbReference type="AlphaFoldDB" id="A0A7U4PA68"/>
<dbReference type="EMBL" id="CP065687">
    <property type="protein sequence ID" value="QPS47299.1"/>
    <property type="molecule type" value="Genomic_DNA"/>
</dbReference>
<dbReference type="Proteomes" id="UP000594943">
    <property type="component" value="Chromosome 2"/>
</dbReference>
<dbReference type="RefSeq" id="WP_043282756.1">
    <property type="nucleotide sequence ID" value="NZ_CP013382.1"/>
</dbReference>
<dbReference type="KEGG" id="bhg:I6G56_22925"/>
<dbReference type="InterPro" id="IPR044922">
    <property type="entry name" value="DUF2063_N_sf"/>
</dbReference>
<dbReference type="Gene3D" id="1.10.150.690">
    <property type="entry name" value="DUF2063"/>
    <property type="match status" value="1"/>
</dbReference>
<accession>A0A7T2U881</accession>
<reference evidence="1 2" key="1">
    <citation type="submission" date="2020-12" db="EMBL/GenBank/DDBJ databases">
        <title>FDA dAtabase for Regulatory Grade micrObial Sequences (FDA-ARGOS): Supporting development and validation of Infectious Disease Dx tests.</title>
        <authorList>
            <person name="Nelson B."/>
            <person name="Plummer A."/>
            <person name="Tallon L."/>
            <person name="Sadzewicz L."/>
            <person name="Zhao X."/>
            <person name="Boylan J."/>
            <person name="Ott S."/>
            <person name="Bowen H."/>
            <person name="Vavikolanu K."/>
            <person name="Mehta A."/>
            <person name="Aluvathingal J."/>
            <person name="Nadendla S."/>
            <person name="Myers T."/>
            <person name="Yan Y."/>
            <person name="Sichtig H."/>
        </authorList>
    </citation>
    <scope>NUCLEOTIDE SEQUENCE [LARGE SCALE GENOMIC DNA]</scope>
    <source>
        <strain evidence="1 2">FDAARGOS_899</strain>
    </source>
</reference>
<accession>A0A7U4PA68</accession>
<proteinExistence type="predicted"/>
<dbReference type="GO" id="GO:0003677">
    <property type="term" value="F:DNA binding"/>
    <property type="evidence" value="ECO:0007669"/>
    <property type="project" value="UniProtKB-KW"/>
</dbReference>
<name>A0A7U4PA68_9BURK</name>
<dbReference type="InterPro" id="IPR018640">
    <property type="entry name" value="DUF2063"/>
</dbReference>
<protein>
    <submittedName>
        <fullName evidence="1">Putative DNA-binding domain-containing protein</fullName>
    </submittedName>
</protein>
<evidence type="ECO:0000313" key="1">
    <source>
        <dbReference type="EMBL" id="QPS47299.1"/>
    </source>
</evidence>
<organism evidence="1 2">
    <name type="scientific">Burkholderia humptydooensis</name>
    <dbReference type="NCBI Taxonomy" id="430531"/>
    <lineage>
        <taxon>Bacteria</taxon>
        <taxon>Pseudomonadati</taxon>
        <taxon>Pseudomonadota</taxon>
        <taxon>Betaproteobacteria</taxon>
        <taxon>Burkholderiales</taxon>
        <taxon>Burkholderiaceae</taxon>
        <taxon>Burkholderia</taxon>
        <taxon>pseudomallei group</taxon>
    </lineage>
</organism>
<sequence length="280" mass="28989">MRARPPTLAELQQAVRRSLSGADADADVGAGAGAGAADWVLPDGLAPDARLRVYRNTSASVLLNALRLAFPATERVVGAAFFAGAARRFAGSSPPASAWLDEYGAGFPEFLARMPQAASVPYLADVARLEWQVNLALHAPDAAALDLARLAGLGAPALRALRLRPHPAARLLGCAYPADAIWRATLERDDRALAAIRLDDAPVHLLAQRTEAGIEVLRLDEADWRVASALFAGEPLGAALANAPGVGGHALFAALLSRGCFADSPAQSGGVGPIDGGMRS</sequence>
<dbReference type="Pfam" id="PF09836">
    <property type="entry name" value="DUF2063"/>
    <property type="match status" value="1"/>
</dbReference>